<dbReference type="RefSeq" id="XP_064850071.1">
    <property type="nucleotide sequence ID" value="XM_064993999.1"/>
</dbReference>
<evidence type="ECO:0000256" key="1">
    <source>
        <dbReference type="ARBA" id="ARBA00004141"/>
    </source>
</evidence>
<evidence type="ECO:0000256" key="3">
    <source>
        <dbReference type="ARBA" id="ARBA00022692"/>
    </source>
</evidence>
<dbReference type="Proteomes" id="UP001360560">
    <property type="component" value="Unassembled WGS sequence"/>
</dbReference>
<dbReference type="AlphaFoldDB" id="A0AAV5QEI4"/>
<dbReference type="Gene3D" id="1.20.1250.20">
    <property type="entry name" value="MFS general substrate transporter like domains"/>
    <property type="match status" value="2"/>
</dbReference>
<feature type="transmembrane region" description="Helical" evidence="6">
    <location>
        <begin position="301"/>
        <end position="321"/>
    </location>
</feature>
<dbReference type="InterPro" id="IPR011701">
    <property type="entry name" value="MFS"/>
</dbReference>
<keyword evidence="8" id="KW-1185">Reference proteome</keyword>
<feature type="transmembrane region" description="Helical" evidence="6">
    <location>
        <begin position="391"/>
        <end position="414"/>
    </location>
</feature>
<feature type="transmembrane region" description="Helical" evidence="6">
    <location>
        <begin position="166"/>
        <end position="186"/>
    </location>
</feature>
<proteinExistence type="predicted"/>
<sequence length="516" mass="59756">MDSVNYKTEQNIELFEINDDKKNEDYEPSQISLNEDFFLNETSKKLKVQELADELQVDQKKLMMKTDMFVLAPFCLLYLVANLDRTHFGLLYLNGLTSTLKITQLQYFAACAAFFSPYVFFQFFSNLILKSVRPHFWISISVLMYGTFVLASGFVKSYGGYVACEFFHGVFQSGCDSAVFYILAHYYERRESQKRISYLYSTQHVAILVNNLICYGVNLHMHNRYGLETWRWLLIIQGAITMGSAFILFFILPDFPEGMRFFNNNESIFIIRKLEVYFGKSGYNISFSKGEIFETLRDPMVWLPGLTAVFLGCIPYVYTYIETIAFTFFGFSPELAMEKVTYTYICGFFYMIITGYLSDYFCKRSPFIIFSSLLGLYGLLAIRFANPGDNWRYSLIFFVTAGSYAAFPHFVGWAAFNLCGHLRRSVATSLIISLSDLSGLYGFFVLFNNNIKFTKALTVGFVWEIISIVLVLGCVFLVYHENKKKRSREYKDNFNSLSERKKILAGDKDPNFDYIY</sequence>
<evidence type="ECO:0000313" key="8">
    <source>
        <dbReference type="Proteomes" id="UP001360560"/>
    </source>
</evidence>
<dbReference type="SUPFAM" id="SSF103473">
    <property type="entry name" value="MFS general substrate transporter"/>
    <property type="match status" value="1"/>
</dbReference>
<dbReference type="PANTHER" id="PTHR43791">
    <property type="entry name" value="PERMEASE-RELATED"/>
    <property type="match status" value="1"/>
</dbReference>
<feature type="transmembrane region" description="Helical" evidence="6">
    <location>
        <begin position="69"/>
        <end position="93"/>
    </location>
</feature>
<dbReference type="GeneID" id="90071050"/>
<evidence type="ECO:0000256" key="4">
    <source>
        <dbReference type="ARBA" id="ARBA00022989"/>
    </source>
</evidence>
<feature type="transmembrane region" description="Helical" evidence="6">
    <location>
        <begin position="426"/>
        <end position="447"/>
    </location>
</feature>
<keyword evidence="4 6" id="KW-1133">Transmembrane helix</keyword>
<evidence type="ECO:0000256" key="6">
    <source>
        <dbReference type="SAM" id="Phobius"/>
    </source>
</evidence>
<evidence type="ECO:0000313" key="7">
    <source>
        <dbReference type="EMBL" id="GMM33071.1"/>
    </source>
</evidence>
<accession>A0AAV5QEI4</accession>
<organism evidence="7 8">
    <name type="scientific">Saccharomycopsis crataegensis</name>
    <dbReference type="NCBI Taxonomy" id="43959"/>
    <lineage>
        <taxon>Eukaryota</taxon>
        <taxon>Fungi</taxon>
        <taxon>Dikarya</taxon>
        <taxon>Ascomycota</taxon>
        <taxon>Saccharomycotina</taxon>
        <taxon>Saccharomycetes</taxon>
        <taxon>Saccharomycopsidaceae</taxon>
        <taxon>Saccharomycopsis</taxon>
    </lineage>
</organism>
<reference evidence="7 8" key="1">
    <citation type="journal article" date="2023" name="Elife">
        <title>Identification of key yeast species and microbe-microbe interactions impacting larval growth of Drosophila in the wild.</title>
        <authorList>
            <person name="Mure A."/>
            <person name="Sugiura Y."/>
            <person name="Maeda R."/>
            <person name="Honda K."/>
            <person name="Sakurai N."/>
            <person name="Takahashi Y."/>
            <person name="Watada M."/>
            <person name="Katoh T."/>
            <person name="Gotoh A."/>
            <person name="Gotoh Y."/>
            <person name="Taniguchi I."/>
            <person name="Nakamura K."/>
            <person name="Hayashi T."/>
            <person name="Katayama T."/>
            <person name="Uemura T."/>
            <person name="Hattori Y."/>
        </authorList>
    </citation>
    <scope>NUCLEOTIDE SEQUENCE [LARGE SCALE GENOMIC DNA]</scope>
    <source>
        <strain evidence="7 8">SC-9</strain>
    </source>
</reference>
<feature type="transmembrane region" description="Helical" evidence="6">
    <location>
        <begin position="136"/>
        <end position="154"/>
    </location>
</feature>
<dbReference type="InterPro" id="IPR036259">
    <property type="entry name" value="MFS_trans_sf"/>
</dbReference>
<comment type="caution">
    <text evidence="7">The sequence shown here is derived from an EMBL/GenBank/DDBJ whole genome shotgun (WGS) entry which is preliminary data.</text>
</comment>
<gene>
    <name evidence="7" type="ORF">DASC09_003960</name>
</gene>
<dbReference type="Pfam" id="PF07690">
    <property type="entry name" value="MFS_1"/>
    <property type="match status" value="1"/>
</dbReference>
<dbReference type="EMBL" id="BTFZ01000001">
    <property type="protein sequence ID" value="GMM33071.1"/>
    <property type="molecule type" value="Genomic_DNA"/>
</dbReference>
<feature type="transmembrane region" description="Helical" evidence="6">
    <location>
        <begin position="230"/>
        <end position="252"/>
    </location>
</feature>
<evidence type="ECO:0000256" key="2">
    <source>
        <dbReference type="ARBA" id="ARBA00022448"/>
    </source>
</evidence>
<feature type="transmembrane region" description="Helical" evidence="6">
    <location>
        <begin position="341"/>
        <end position="360"/>
    </location>
</feature>
<keyword evidence="3 6" id="KW-0812">Transmembrane</keyword>
<dbReference type="PANTHER" id="PTHR43791:SF46">
    <property type="entry name" value="MAJOR FACILITATOR SUPERFAMILY (MFS) PROFILE DOMAIN-CONTAINING PROTEIN-RELATED"/>
    <property type="match status" value="1"/>
</dbReference>
<comment type="subcellular location">
    <subcellularLocation>
        <location evidence="1">Membrane</location>
        <topology evidence="1">Multi-pass membrane protein</topology>
    </subcellularLocation>
</comment>
<feature type="transmembrane region" description="Helical" evidence="6">
    <location>
        <begin position="198"/>
        <end position="218"/>
    </location>
</feature>
<evidence type="ECO:0000256" key="5">
    <source>
        <dbReference type="ARBA" id="ARBA00023136"/>
    </source>
</evidence>
<dbReference type="GO" id="GO:0022857">
    <property type="term" value="F:transmembrane transporter activity"/>
    <property type="evidence" value="ECO:0007669"/>
    <property type="project" value="InterPro"/>
</dbReference>
<feature type="transmembrane region" description="Helical" evidence="6">
    <location>
        <begin position="459"/>
        <end position="479"/>
    </location>
</feature>
<keyword evidence="2" id="KW-0813">Transport</keyword>
<feature type="transmembrane region" description="Helical" evidence="6">
    <location>
        <begin position="105"/>
        <end position="124"/>
    </location>
</feature>
<keyword evidence="5 6" id="KW-0472">Membrane</keyword>
<dbReference type="GO" id="GO:0005886">
    <property type="term" value="C:plasma membrane"/>
    <property type="evidence" value="ECO:0007669"/>
    <property type="project" value="TreeGrafter"/>
</dbReference>
<name>A0AAV5QEI4_9ASCO</name>
<feature type="transmembrane region" description="Helical" evidence="6">
    <location>
        <begin position="367"/>
        <end position="385"/>
    </location>
</feature>
<protein>
    <submittedName>
        <fullName evidence="7">Uncharacterized protein</fullName>
    </submittedName>
</protein>